<dbReference type="EMBL" id="MGFE01000025">
    <property type="protein sequence ID" value="OGL98035.1"/>
    <property type="molecule type" value="Genomic_DNA"/>
</dbReference>
<dbReference type="AlphaFoldDB" id="A0A1F7W5E2"/>
<reference evidence="1 2" key="1">
    <citation type="journal article" date="2016" name="Nat. Commun.">
        <title>Thousands of microbial genomes shed light on interconnected biogeochemical processes in an aquifer system.</title>
        <authorList>
            <person name="Anantharaman K."/>
            <person name="Brown C.T."/>
            <person name="Hug L.A."/>
            <person name="Sharon I."/>
            <person name="Castelle C.J."/>
            <person name="Probst A.J."/>
            <person name="Thomas B.C."/>
            <person name="Singh A."/>
            <person name="Wilkins M.J."/>
            <person name="Karaoz U."/>
            <person name="Brodie E.L."/>
            <person name="Williams K.H."/>
            <person name="Hubbard S.S."/>
            <person name="Banfield J.F."/>
        </authorList>
    </citation>
    <scope>NUCLEOTIDE SEQUENCE [LARGE SCALE GENOMIC DNA]</scope>
</reference>
<name>A0A1F7W5E2_9BACT</name>
<evidence type="ECO:0000313" key="2">
    <source>
        <dbReference type="Proteomes" id="UP000176501"/>
    </source>
</evidence>
<accession>A0A1F7W5E2</accession>
<dbReference type="Proteomes" id="UP000176501">
    <property type="component" value="Unassembled WGS sequence"/>
</dbReference>
<evidence type="ECO:0000313" key="1">
    <source>
        <dbReference type="EMBL" id="OGL98035.1"/>
    </source>
</evidence>
<sequence>MKYEINATIEGFGYRKDPRVAELRGARNPEEDMLVVFECTESQIAHSVDQINESTKAYVGKLEPGIFDRLPEGVENVYAKFQEGRVPADERICLRRHETNFRLARPPVRLPRGAR</sequence>
<comment type="caution">
    <text evidence="1">The sequence shown here is derived from an EMBL/GenBank/DDBJ whole genome shotgun (WGS) entry which is preliminary data.</text>
</comment>
<proteinExistence type="predicted"/>
<organism evidence="1 2">
    <name type="scientific">Candidatus Uhrbacteria bacterium RIFOXYB2_FULL_57_15</name>
    <dbReference type="NCBI Taxonomy" id="1802422"/>
    <lineage>
        <taxon>Bacteria</taxon>
        <taxon>Candidatus Uhriibacteriota</taxon>
    </lineage>
</organism>
<gene>
    <name evidence="1" type="ORF">A2304_00815</name>
</gene>
<protein>
    <submittedName>
        <fullName evidence="1">Uncharacterized protein</fullName>
    </submittedName>
</protein>